<reference evidence="1 2" key="1">
    <citation type="journal article" date="2021" name="Appl. Environ. Microbiol.">
        <title>Genetic linkage and physical mapping for an oyster mushroom Pleurotus cornucopiae and QTL analysis for the trait cap color.</title>
        <authorList>
            <person name="Zhang Y."/>
            <person name="Gao W."/>
            <person name="Sonnenberg A."/>
            <person name="Chen Q."/>
            <person name="Zhang J."/>
            <person name="Huang C."/>
        </authorList>
    </citation>
    <scope>NUCLEOTIDE SEQUENCE [LARGE SCALE GENOMIC DNA]</scope>
    <source>
        <strain evidence="1">CCMSSC00406</strain>
    </source>
</reference>
<name>A0ACB7IM13_PLECO</name>
<comment type="caution">
    <text evidence="1">The sequence shown here is derived from an EMBL/GenBank/DDBJ whole genome shotgun (WGS) entry which is preliminary data.</text>
</comment>
<dbReference type="EMBL" id="WQMT02000009">
    <property type="protein sequence ID" value="KAG9218739.1"/>
    <property type="molecule type" value="Genomic_DNA"/>
</dbReference>
<protein>
    <submittedName>
        <fullName evidence="1">Uncharacterized protein</fullName>
    </submittedName>
</protein>
<sequence length="882" mass="97066">MSSHVGDPERPSKLRTHNLSISTSMSAQHPYIEQDNAPPPGGDDLPTYDDLAAQNGPNSRFGRWRGWIEKRAAERYNDVGPDERARRKARGWGLNDSGSEADEQLAASVQSSLNIRDRQLPSLPSGPAPYPRQQPPPLHTLPQFYQQTALPTSDPYSNIPPPPPIPNLNLHVQTSNLAFQPLPSPPAAPESISLPFVSQKLPPTHLKLNNFGSRFLPHATAPIRCLLPLPSERLVLIGHDEGLSVLDMFPQEWNELGGITVKGPDEAQSREIWRGEGVYQMSMLEVEDIGEGTPQGVVLALVGPDTNTCSRDQEATRTLRMYNLSSLISLAKWAVSQKGTKPLELHRPSNWQAQQSPQKRHRTSHSLAKGLRSLIEPQNAPPAQPETSSSSYQRLLSPVPNMLNVPRESTSGRTSPMNGSTSSLNSKVNGGPRRVDSVDSGWDIVEDLPLRWATDYVPLASPGSRLIGMSVLSYALWTDDKLDKRVGAGNGGRMLAVSTKSNIFLYETPKGQRAFHFVKEFYTPLQPRAVTFFKQNVQDLYRSASDAQFSRVEPGGLRGVRERRISSSSLVSPLNRSLSYDTQLSLFVIFDKKAGWIRLADSAVGEITLPEEAGSSSPPSHNHSLPSRESFSPIRRSRMSMEFGSHSPKWILPVKCELPLPTAQPRHIPTQEVYLVTRGKHTHIMPSPLPSNVASCPPLTTVAWKNAPNHVAPRVCNPAVMGLDMDDIPPYLQLVSMCEDGIEVQEIPLSFLSLGKGKGKVTTPPVESIWTEEDVGGSTGFLCHGGHWDAYSEYSEYGMEGFGGIAPGFGPRFQAHLAGGITRSLSTASDMSFNSLQTEDIALRLKQEQGIYGWCRRGVSDYRVFWVGGSLVQDLDDEEQDI</sequence>
<evidence type="ECO:0000313" key="1">
    <source>
        <dbReference type="EMBL" id="KAG9218739.1"/>
    </source>
</evidence>
<proteinExistence type="predicted"/>
<evidence type="ECO:0000313" key="2">
    <source>
        <dbReference type="Proteomes" id="UP000824881"/>
    </source>
</evidence>
<accession>A0ACB7IM13</accession>
<organism evidence="1 2">
    <name type="scientific">Pleurotus cornucopiae</name>
    <name type="common">Cornucopia mushroom</name>
    <dbReference type="NCBI Taxonomy" id="5321"/>
    <lineage>
        <taxon>Eukaryota</taxon>
        <taxon>Fungi</taxon>
        <taxon>Dikarya</taxon>
        <taxon>Basidiomycota</taxon>
        <taxon>Agaricomycotina</taxon>
        <taxon>Agaricomycetes</taxon>
        <taxon>Agaricomycetidae</taxon>
        <taxon>Agaricales</taxon>
        <taxon>Pleurotineae</taxon>
        <taxon>Pleurotaceae</taxon>
        <taxon>Pleurotus</taxon>
    </lineage>
</organism>
<gene>
    <name evidence="1" type="ORF">CCMSSC00406_0001147</name>
</gene>
<keyword evidence="2" id="KW-1185">Reference proteome</keyword>
<dbReference type="Proteomes" id="UP000824881">
    <property type="component" value="Unassembled WGS sequence"/>
</dbReference>